<organism evidence="1 2">
    <name type="scientific">Bauhinia variegata</name>
    <name type="common">Purple orchid tree</name>
    <name type="synonym">Phanera variegata</name>
    <dbReference type="NCBI Taxonomy" id="167791"/>
    <lineage>
        <taxon>Eukaryota</taxon>
        <taxon>Viridiplantae</taxon>
        <taxon>Streptophyta</taxon>
        <taxon>Embryophyta</taxon>
        <taxon>Tracheophyta</taxon>
        <taxon>Spermatophyta</taxon>
        <taxon>Magnoliopsida</taxon>
        <taxon>eudicotyledons</taxon>
        <taxon>Gunneridae</taxon>
        <taxon>Pentapetalae</taxon>
        <taxon>rosids</taxon>
        <taxon>fabids</taxon>
        <taxon>Fabales</taxon>
        <taxon>Fabaceae</taxon>
        <taxon>Cercidoideae</taxon>
        <taxon>Cercideae</taxon>
        <taxon>Bauhiniinae</taxon>
        <taxon>Bauhinia</taxon>
    </lineage>
</organism>
<comment type="caution">
    <text evidence="1">The sequence shown here is derived from an EMBL/GenBank/DDBJ whole genome shotgun (WGS) entry which is preliminary data.</text>
</comment>
<protein>
    <submittedName>
        <fullName evidence="1">Uncharacterized protein</fullName>
    </submittedName>
</protein>
<proteinExistence type="predicted"/>
<reference evidence="1 2" key="1">
    <citation type="journal article" date="2022" name="DNA Res.">
        <title>Chromosomal-level genome assembly of the orchid tree Bauhinia variegata (Leguminosae; Cercidoideae) supports the allotetraploid origin hypothesis of Bauhinia.</title>
        <authorList>
            <person name="Zhong Y."/>
            <person name="Chen Y."/>
            <person name="Zheng D."/>
            <person name="Pang J."/>
            <person name="Liu Y."/>
            <person name="Luo S."/>
            <person name="Meng S."/>
            <person name="Qian L."/>
            <person name="Wei D."/>
            <person name="Dai S."/>
            <person name="Zhou R."/>
        </authorList>
    </citation>
    <scope>NUCLEOTIDE SEQUENCE [LARGE SCALE GENOMIC DNA]</scope>
    <source>
        <strain evidence="1">BV-YZ2020</strain>
    </source>
</reference>
<gene>
    <name evidence="1" type="ORF">L6164_001158</name>
</gene>
<name>A0ACB9Q874_BAUVA</name>
<accession>A0ACB9Q874</accession>
<evidence type="ECO:0000313" key="1">
    <source>
        <dbReference type="EMBL" id="KAI4357192.1"/>
    </source>
</evidence>
<dbReference type="EMBL" id="CM039426">
    <property type="protein sequence ID" value="KAI4357192.1"/>
    <property type="molecule type" value="Genomic_DNA"/>
</dbReference>
<evidence type="ECO:0000313" key="2">
    <source>
        <dbReference type="Proteomes" id="UP000828941"/>
    </source>
</evidence>
<keyword evidence="2" id="KW-1185">Reference proteome</keyword>
<sequence>MCRSLFPSYFLIRRSSFANSRWGGNEWTFQFRFWPNNNNRMYVLIACCVTFSQKDPGGKLVMGFRKASSLETQFWISTNALLSPKGVNFEVQASMGIKESLVDPHGVLENWDGDVVDLCSWNMVTCSLENLVIGLVTPSQNLFGTLSASIGNLTNLQIVLLQNNNITGPLPSELIILDQVC</sequence>
<dbReference type="Proteomes" id="UP000828941">
    <property type="component" value="Chromosome 1"/>
</dbReference>